<reference evidence="2" key="1">
    <citation type="submission" date="2015-07" db="EMBL/GenBank/DDBJ databases">
        <authorList>
            <person name="Wibberg D."/>
        </authorList>
    </citation>
    <scope>NUCLEOTIDE SEQUENCE [LARGE SCALE GENOMIC DNA]</scope>
</reference>
<name>A0A0K2ZZU0_9XANT</name>
<keyword evidence="2" id="KW-1185">Reference proteome</keyword>
<gene>
    <name evidence="1" type="ORF">XTALMG727_3340</name>
</gene>
<organism evidence="1 2">
    <name type="scientific">Xanthomonas graminis pv. arrhenatheri LMG 727</name>
    <dbReference type="NCBI Taxonomy" id="1195923"/>
    <lineage>
        <taxon>Bacteria</taxon>
        <taxon>Pseudomonadati</taxon>
        <taxon>Pseudomonadota</taxon>
        <taxon>Gammaproteobacteria</taxon>
        <taxon>Lysobacterales</taxon>
        <taxon>Lysobacteraceae</taxon>
        <taxon>Xanthomonas</taxon>
        <taxon>Xanthomonas translucens group</taxon>
        <taxon>Xanthomonas graminis</taxon>
    </lineage>
</organism>
<dbReference type="AlphaFoldDB" id="A0A0K2ZZU0"/>
<protein>
    <submittedName>
        <fullName evidence="1">Uncharacterized protein</fullName>
    </submittedName>
</protein>
<accession>A0A0K2ZZU0</accession>
<dbReference type="Proteomes" id="UP000046187">
    <property type="component" value="Unassembled WGS sequence"/>
</dbReference>
<dbReference type="EMBL" id="CXOI01000058">
    <property type="protein sequence ID" value="CTP91198.1"/>
    <property type="molecule type" value="Genomic_DNA"/>
</dbReference>
<proteinExistence type="predicted"/>
<evidence type="ECO:0000313" key="1">
    <source>
        <dbReference type="EMBL" id="CTP91198.1"/>
    </source>
</evidence>
<evidence type="ECO:0000313" key="2">
    <source>
        <dbReference type="Proteomes" id="UP000046187"/>
    </source>
</evidence>
<dbReference type="RefSeq" id="WP_053836280.1">
    <property type="nucleotide sequence ID" value="NZ_CXOI01000058.1"/>
</dbReference>
<sequence>MERIKQSVDRLAVTGFDDIAAVNAQLHAQLGPAQPRDGFDVRVSDSGVLGGIQVSDIELRSTTDDASHATLRLRFPAPGVPIEEVPWPNAVLYPPRPDAADSAAYWSVDVANDTQVILGLSPDQTRLTQMTIRKN</sequence>